<protein>
    <recommendedName>
        <fullName evidence="4">BD-FAE-like domain-containing protein</fullName>
    </recommendedName>
</protein>
<accession>A0A9W8AZV8</accession>
<evidence type="ECO:0000256" key="3">
    <source>
        <dbReference type="SAM" id="Phobius"/>
    </source>
</evidence>
<dbReference type="Proteomes" id="UP001150925">
    <property type="component" value="Unassembled WGS sequence"/>
</dbReference>
<comment type="caution">
    <text evidence="5">The sequence shown here is derived from an EMBL/GenBank/DDBJ whole genome shotgun (WGS) entry which is preliminary data.</text>
</comment>
<feature type="domain" description="BD-FAE-like" evidence="4">
    <location>
        <begin position="180"/>
        <end position="275"/>
    </location>
</feature>
<dbReference type="AlphaFoldDB" id="A0A9W8AZV8"/>
<dbReference type="EMBL" id="JANBPY010000052">
    <property type="protein sequence ID" value="KAJ1969503.1"/>
    <property type="molecule type" value="Genomic_DNA"/>
</dbReference>
<evidence type="ECO:0000313" key="6">
    <source>
        <dbReference type="Proteomes" id="UP001150925"/>
    </source>
</evidence>
<evidence type="ECO:0000259" key="4">
    <source>
        <dbReference type="Pfam" id="PF20434"/>
    </source>
</evidence>
<keyword evidence="3" id="KW-1133">Transmembrane helix</keyword>
<dbReference type="GO" id="GO:0004061">
    <property type="term" value="F:arylformamidase activity"/>
    <property type="evidence" value="ECO:0007669"/>
    <property type="project" value="TreeGrafter"/>
</dbReference>
<proteinExistence type="predicted"/>
<dbReference type="InterPro" id="IPR049492">
    <property type="entry name" value="BD-FAE-like_dom"/>
</dbReference>
<keyword evidence="3" id="KW-0812">Transmembrane</keyword>
<sequence>MSRHTPSSRHPNTRPGVRTASVTDYLPGAGQMVNLVGRCGMLITQITFYVVSGAFLLFFAFPLLSLAYFFAWYLYWRQGSLQRGPWAHRIWSLPWNPVRVIRIAYAALENVSDLFSGPFPIVLRWMVEKLMSRRIPAHTVIRGINYGGRHSKLHYLDIYIPELRPSSDELTGNTAHLAQGQVQVPVLCFVYGKTWSSSQRNVYTPMAHTLRQQGYLVLLPELRRPPTVSVLDTVDDVLQCMTWATQHVAKYGGSPTCIYLMGHGAGAHLATLAASVWSFAASKKMPSPLPVGLHSEDRVTLRHRTPSRGTDLDVTTGEGSESLPLSPRDTPPSSSAHTSPTSDSPPSPTWSNRIVTSQDKESLGHHLNALVHKYSLLWTSTSPEPIQLSLDPTPPLHIAGLILLAGVYDIDDQRRYERRRGIDELSATTRLLGSCASGLLSPSLLLESLCNSTGKSLSQLVFPKKVLLIHGERDTMFPLKSSEHFFDLLCQLDVEDANFKIYSKTRSMNPAITLLTESTSLCQSLLEDLRITIYE</sequence>
<keyword evidence="1" id="KW-0378">Hydrolase</keyword>
<evidence type="ECO:0000256" key="1">
    <source>
        <dbReference type="ARBA" id="ARBA00022801"/>
    </source>
</evidence>
<evidence type="ECO:0000256" key="2">
    <source>
        <dbReference type="SAM" id="MobiDB-lite"/>
    </source>
</evidence>
<dbReference type="PANTHER" id="PTHR48081:SF33">
    <property type="entry name" value="KYNURENINE FORMAMIDASE"/>
    <property type="match status" value="1"/>
</dbReference>
<dbReference type="PANTHER" id="PTHR48081">
    <property type="entry name" value="AB HYDROLASE SUPERFAMILY PROTEIN C4A8.06C"/>
    <property type="match status" value="1"/>
</dbReference>
<evidence type="ECO:0000313" key="5">
    <source>
        <dbReference type="EMBL" id="KAJ1969503.1"/>
    </source>
</evidence>
<feature type="compositionally biased region" description="Low complexity" evidence="2">
    <location>
        <begin position="331"/>
        <end position="342"/>
    </location>
</feature>
<organism evidence="5 6">
    <name type="scientific">Dispira parvispora</name>
    <dbReference type="NCBI Taxonomy" id="1520584"/>
    <lineage>
        <taxon>Eukaryota</taxon>
        <taxon>Fungi</taxon>
        <taxon>Fungi incertae sedis</taxon>
        <taxon>Zoopagomycota</taxon>
        <taxon>Kickxellomycotina</taxon>
        <taxon>Dimargaritomycetes</taxon>
        <taxon>Dimargaritales</taxon>
        <taxon>Dimargaritaceae</taxon>
        <taxon>Dispira</taxon>
    </lineage>
</organism>
<feature type="transmembrane region" description="Helical" evidence="3">
    <location>
        <begin position="48"/>
        <end position="75"/>
    </location>
</feature>
<dbReference type="InterPro" id="IPR029058">
    <property type="entry name" value="AB_hydrolase_fold"/>
</dbReference>
<keyword evidence="3" id="KW-0472">Membrane</keyword>
<dbReference type="InterPro" id="IPR050300">
    <property type="entry name" value="GDXG_lipolytic_enzyme"/>
</dbReference>
<dbReference type="OrthoDB" id="6495301at2759"/>
<gene>
    <name evidence="5" type="ORF">IWQ62_000587</name>
</gene>
<name>A0A9W8AZV8_9FUNG</name>
<keyword evidence="6" id="KW-1185">Reference proteome</keyword>
<dbReference type="Gene3D" id="3.40.50.1820">
    <property type="entry name" value="alpha/beta hydrolase"/>
    <property type="match status" value="2"/>
</dbReference>
<dbReference type="SUPFAM" id="SSF53474">
    <property type="entry name" value="alpha/beta-Hydrolases"/>
    <property type="match status" value="1"/>
</dbReference>
<feature type="region of interest" description="Disordered" evidence="2">
    <location>
        <begin position="288"/>
        <end position="353"/>
    </location>
</feature>
<dbReference type="Pfam" id="PF20434">
    <property type="entry name" value="BD-FAE"/>
    <property type="match status" value="1"/>
</dbReference>
<reference evidence="5" key="1">
    <citation type="submission" date="2022-07" db="EMBL/GenBank/DDBJ databases">
        <title>Phylogenomic reconstructions and comparative analyses of Kickxellomycotina fungi.</title>
        <authorList>
            <person name="Reynolds N.K."/>
            <person name="Stajich J.E."/>
            <person name="Barry K."/>
            <person name="Grigoriev I.V."/>
            <person name="Crous P."/>
            <person name="Smith M.E."/>
        </authorList>
    </citation>
    <scope>NUCLEOTIDE SEQUENCE</scope>
    <source>
        <strain evidence="5">RSA 1196</strain>
    </source>
</reference>